<dbReference type="Pfam" id="PF04245">
    <property type="entry name" value="NA37"/>
    <property type="match status" value="1"/>
</dbReference>
<reference evidence="4 5" key="1">
    <citation type="submission" date="2024-09" db="EMBL/GenBank/DDBJ databases">
        <authorList>
            <person name="Sun Q."/>
            <person name="Mori K."/>
        </authorList>
    </citation>
    <scope>NUCLEOTIDE SEQUENCE [LARGE SCALE GENOMIC DNA]</scope>
    <source>
        <strain evidence="4 5">NCAIM B.02415</strain>
    </source>
</reference>
<dbReference type="Proteomes" id="UP001589828">
    <property type="component" value="Unassembled WGS sequence"/>
</dbReference>
<keyword evidence="3" id="KW-0963">Cytoplasm</keyword>
<dbReference type="EMBL" id="JBHLTS010000007">
    <property type="protein sequence ID" value="MFC0513377.1"/>
    <property type="molecule type" value="Genomic_DNA"/>
</dbReference>
<sequence length="336" mass="38622">MEIKGIIIHDLKKDAGGNAKLKKASKTLVIKEVHDKFMTDVKDVYYKKSNPIYGVFDSGADSFPYQGFLNSYLKGKLSFYDFTVKAIDHFVTEINKVTQATGGNVVFCHFKTTEDFMAVIILNAKSGYVLDDNMDLRENFRLDIEKLDVANFSNCTKWENGEDVYLSFTRGKKEISNYFRDFIGCTDYNSAKESSDKLKKALNEFLIKQGTEKDEIERIKKDVFEYCEKRMNKKEDISLSQVSAIVNHDEPELFQEFASTETYQISTVFKGHPATLKSLKYYIFNSKELTIVFDSKLIANQSVVFDNKKNTLLIKDVPKKLRAQLNNEEPAEEENE</sequence>
<evidence type="ECO:0000256" key="2">
    <source>
        <dbReference type="ARBA" id="ARBA00009035"/>
    </source>
</evidence>
<evidence type="ECO:0000256" key="1">
    <source>
        <dbReference type="ARBA" id="ARBA00004496"/>
    </source>
</evidence>
<evidence type="ECO:0000313" key="4">
    <source>
        <dbReference type="EMBL" id="MFC0513377.1"/>
    </source>
</evidence>
<comment type="similarity">
    <text evidence="2">Belongs to the YejK family.</text>
</comment>
<evidence type="ECO:0000256" key="3">
    <source>
        <dbReference type="ARBA" id="ARBA00022490"/>
    </source>
</evidence>
<protein>
    <submittedName>
        <fullName evidence="4">Nucleoid-associated protein</fullName>
    </submittedName>
</protein>
<dbReference type="PANTHER" id="PTHR38772">
    <property type="match status" value="1"/>
</dbReference>
<evidence type="ECO:0000313" key="5">
    <source>
        <dbReference type="Proteomes" id="UP001589828"/>
    </source>
</evidence>
<gene>
    <name evidence="4" type="ORF">ACFFGT_04170</name>
</gene>
<accession>A0ABV6L2A2</accession>
<proteinExistence type="inferred from homology"/>
<keyword evidence="5" id="KW-1185">Reference proteome</keyword>
<organism evidence="4 5">
    <name type="scientific">Mucilaginibacter angelicae</name>
    <dbReference type="NCBI Taxonomy" id="869718"/>
    <lineage>
        <taxon>Bacteria</taxon>
        <taxon>Pseudomonadati</taxon>
        <taxon>Bacteroidota</taxon>
        <taxon>Sphingobacteriia</taxon>
        <taxon>Sphingobacteriales</taxon>
        <taxon>Sphingobacteriaceae</taxon>
        <taxon>Mucilaginibacter</taxon>
    </lineage>
</organism>
<name>A0ABV6L2A2_9SPHI</name>
<dbReference type="InterPro" id="IPR007358">
    <property type="entry name" value="Nucleoid_associated_NdpA"/>
</dbReference>
<comment type="subcellular location">
    <subcellularLocation>
        <location evidence="1">Cytoplasm</location>
    </subcellularLocation>
</comment>
<comment type="caution">
    <text evidence="4">The sequence shown here is derived from an EMBL/GenBank/DDBJ whole genome shotgun (WGS) entry which is preliminary data.</text>
</comment>
<dbReference type="PANTHER" id="PTHR38772:SF1">
    <property type="entry name" value="NUCLEOID-ASSOCIATED PROTEIN YEJK"/>
    <property type="match status" value="1"/>
</dbReference>
<dbReference type="RefSeq" id="WP_377021245.1">
    <property type="nucleotide sequence ID" value="NZ_JBHLTS010000007.1"/>
</dbReference>